<reference evidence="2" key="1">
    <citation type="submission" date="2020-06" db="EMBL/GenBank/DDBJ databases">
        <authorList>
            <person name="Li T."/>
            <person name="Hu X."/>
            <person name="Zhang T."/>
            <person name="Song X."/>
            <person name="Zhang H."/>
            <person name="Dai N."/>
            <person name="Sheng W."/>
            <person name="Hou X."/>
            <person name="Wei L."/>
        </authorList>
    </citation>
    <scope>NUCLEOTIDE SEQUENCE</scope>
    <source>
        <strain evidence="2">KEN8</strain>
        <tissue evidence="2">Leaf</tissue>
    </source>
</reference>
<dbReference type="AlphaFoldDB" id="A0AAW2JWV4"/>
<organism evidence="2">
    <name type="scientific">Sesamum calycinum</name>
    <dbReference type="NCBI Taxonomy" id="2727403"/>
    <lineage>
        <taxon>Eukaryota</taxon>
        <taxon>Viridiplantae</taxon>
        <taxon>Streptophyta</taxon>
        <taxon>Embryophyta</taxon>
        <taxon>Tracheophyta</taxon>
        <taxon>Spermatophyta</taxon>
        <taxon>Magnoliopsida</taxon>
        <taxon>eudicotyledons</taxon>
        <taxon>Gunneridae</taxon>
        <taxon>Pentapetalae</taxon>
        <taxon>asterids</taxon>
        <taxon>lamiids</taxon>
        <taxon>Lamiales</taxon>
        <taxon>Pedaliaceae</taxon>
        <taxon>Sesamum</taxon>
    </lineage>
</organism>
<evidence type="ECO:0000259" key="1">
    <source>
        <dbReference type="Pfam" id="PF25597"/>
    </source>
</evidence>
<dbReference type="InterPro" id="IPR057670">
    <property type="entry name" value="SH3_retrovirus"/>
</dbReference>
<dbReference type="EMBL" id="JACGWM010000806">
    <property type="protein sequence ID" value="KAL0298165.1"/>
    <property type="molecule type" value="Genomic_DNA"/>
</dbReference>
<reference evidence="2" key="2">
    <citation type="journal article" date="2024" name="Plant">
        <title>Genomic evolution and insights into agronomic trait innovations of Sesamum species.</title>
        <authorList>
            <person name="Miao H."/>
            <person name="Wang L."/>
            <person name="Qu L."/>
            <person name="Liu H."/>
            <person name="Sun Y."/>
            <person name="Le M."/>
            <person name="Wang Q."/>
            <person name="Wei S."/>
            <person name="Zheng Y."/>
            <person name="Lin W."/>
            <person name="Duan Y."/>
            <person name="Cao H."/>
            <person name="Xiong S."/>
            <person name="Wang X."/>
            <person name="Wei L."/>
            <person name="Li C."/>
            <person name="Ma Q."/>
            <person name="Ju M."/>
            <person name="Zhao R."/>
            <person name="Li G."/>
            <person name="Mu C."/>
            <person name="Tian Q."/>
            <person name="Mei H."/>
            <person name="Zhang T."/>
            <person name="Gao T."/>
            <person name="Zhang H."/>
        </authorList>
    </citation>
    <scope>NUCLEOTIDE SEQUENCE</scope>
    <source>
        <strain evidence="2">KEN8</strain>
    </source>
</reference>
<accession>A0AAW2JWV4</accession>
<name>A0AAW2JWV4_9LAMI</name>
<proteinExistence type="predicted"/>
<comment type="caution">
    <text evidence="2">The sequence shown here is derived from an EMBL/GenBank/DDBJ whole genome shotgun (WGS) entry which is preliminary data.</text>
</comment>
<evidence type="ECO:0000313" key="2">
    <source>
        <dbReference type="EMBL" id="KAL0298165.1"/>
    </source>
</evidence>
<feature type="domain" description="Retroviral polymerase SH3-like" evidence="1">
    <location>
        <begin position="92"/>
        <end position="123"/>
    </location>
</feature>
<sequence length="212" mass="24641">MIMETNKFTGTNYNDWLWNLRNVLDFENWGYVLDKPLLTALSKGSLPEERITFEKWLEDNHKKPYEIWYGKSASYKYLRVWGSPAYFKRLVGDKLDSRSSLCGFVGYPKETAGYYFYDPSEQKELLDETSEAPQQNNGSFEPMVSIDSVPVLCRSVRESRPPDRYGFLGLTSQLDNDPRTYGEAILDIDLDKWLKAMRSEMDSMGSNKFRPS</sequence>
<protein>
    <recommendedName>
        <fullName evidence="1">Retroviral polymerase SH3-like domain-containing protein</fullName>
    </recommendedName>
</protein>
<gene>
    <name evidence="2" type="ORF">Scaly_3071700</name>
</gene>
<dbReference type="Pfam" id="PF25597">
    <property type="entry name" value="SH3_retrovirus"/>
    <property type="match status" value="1"/>
</dbReference>